<evidence type="ECO:0000313" key="2">
    <source>
        <dbReference type="EMBL" id="TWO69997.1"/>
    </source>
</evidence>
<keyword evidence="3" id="KW-1185">Reference proteome</keyword>
<feature type="signal peptide" evidence="1">
    <location>
        <begin position="1"/>
        <end position="17"/>
    </location>
</feature>
<sequence>MRRLALGLLLASTFAHAAPFTPKSDAEVVERLPAASDPALRTVESLRRQLAARPDDATLRLDIAQRYFDLAMAQGDPRYVGYASAALAPLEKTSANQPRYWLLRGLLQQYSHDFDGALASLDKASTLDPAAPDPVSWRAAIRMVQARYAEAAAECDKLAAVATPLFAQGCAAYVQASTGRLEEAYEALLKTPAAGATPELRLWQSTRLAEMAVRLQRWDEAERHYRTALDQRITDQFLLASYADFLLLRGRPAEVLKALEGWERSDVLLLRLAMAGRAAGDPRATEWTGQLKARFQAAEQRGERLHEQEAARWALDLEGDARRALALARSNYEKQKEPRDAEILMRAALAAKEPAAAKPAVQWLRSNRYQDKALEQLAAQLGGDK</sequence>
<evidence type="ECO:0000313" key="3">
    <source>
        <dbReference type="Proteomes" id="UP000318199"/>
    </source>
</evidence>
<evidence type="ECO:0000256" key="1">
    <source>
        <dbReference type="SAM" id="SignalP"/>
    </source>
</evidence>
<organism evidence="2 3">
    <name type="scientific">Caenimonas sedimenti</name>
    <dbReference type="NCBI Taxonomy" id="2596921"/>
    <lineage>
        <taxon>Bacteria</taxon>
        <taxon>Pseudomonadati</taxon>
        <taxon>Pseudomonadota</taxon>
        <taxon>Betaproteobacteria</taxon>
        <taxon>Burkholderiales</taxon>
        <taxon>Comamonadaceae</taxon>
        <taxon>Caenimonas</taxon>
    </lineage>
</organism>
<dbReference type="InterPro" id="IPR011990">
    <property type="entry name" value="TPR-like_helical_dom_sf"/>
</dbReference>
<dbReference type="Proteomes" id="UP000318199">
    <property type="component" value="Unassembled WGS sequence"/>
</dbReference>
<keyword evidence="1" id="KW-0732">Signal</keyword>
<protein>
    <recommendedName>
        <fullName evidence="4">Tetratricopeptide repeat protein</fullName>
    </recommendedName>
</protein>
<comment type="caution">
    <text evidence="2">The sequence shown here is derived from an EMBL/GenBank/DDBJ whole genome shotgun (WGS) entry which is preliminary data.</text>
</comment>
<proteinExistence type="predicted"/>
<dbReference type="SUPFAM" id="SSF48452">
    <property type="entry name" value="TPR-like"/>
    <property type="match status" value="1"/>
</dbReference>
<gene>
    <name evidence="2" type="ORF">FN976_16770</name>
</gene>
<dbReference type="OrthoDB" id="9777400at2"/>
<dbReference type="SMART" id="SM00028">
    <property type="entry name" value="TPR"/>
    <property type="match status" value="2"/>
</dbReference>
<dbReference type="InterPro" id="IPR019734">
    <property type="entry name" value="TPR_rpt"/>
</dbReference>
<evidence type="ECO:0008006" key="4">
    <source>
        <dbReference type="Google" id="ProtNLM"/>
    </source>
</evidence>
<dbReference type="Gene3D" id="1.25.40.10">
    <property type="entry name" value="Tetratricopeptide repeat domain"/>
    <property type="match status" value="2"/>
</dbReference>
<feature type="chain" id="PRO_5021919931" description="Tetratricopeptide repeat protein" evidence="1">
    <location>
        <begin position="18"/>
        <end position="385"/>
    </location>
</feature>
<dbReference type="EMBL" id="VOBQ01000013">
    <property type="protein sequence ID" value="TWO69997.1"/>
    <property type="molecule type" value="Genomic_DNA"/>
</dbReference>
<accession>A0A562ZNK8</accession>
<reference evidence="2 3" key="1">
    <citation type="submission" date="2019-07" db="EMBL/GenBank/DDBJ databases">
        <title>Caenimonas sedimenti sp. nov., isolated from activated sludge.</title>
        <authorList>
            <person name="Xu J."/>
        </authorList>
    </citation>
    <scope>NUCLEOTIDE SEQUENCE [LARGE SCALE GENOMIC DNA]</scope>
    <source>
        <strain evidence="2 3">HX-9-20</strain>
    </source>
</reference>
<name>A0A562ZNK8_9BURK</name>
<dbReference type="RefSeq" id="WP_145894193.1">
    <property type="nucleotide sequence ID" value="NZ_VOBQ01000013.1"/>
</dbReference>
<dbReference type="AlphaFoldDB" id="A0A562ZNK8"/>